<dbReference type="AlphaFoldDB" id="A0A2H3C8Q9"/>
<name>A0A2H3C8Q9_ARMGA</name>
<protein>
    <submittedName>
        <fullName evidence="2">Uncharacterized protein</fullName>
    </submittedName>
</protein>
<evidence type="ECO:0000256" key="1">
    <source>
        <dbReference type="SAM" id="MobiDB-lite"/>
    </source>
</evidence>
<keyword evidence="3" id="KW-1185">Reference proteome</keyword>
<feature type="compositionally biased region" description="Basic and acidic residues" evidence="1">
    <location>
        <begin position="44"/>
        <end position="57"/>
    </location>
</feature>
<evidence type="ECO:0000313" key="3">
    <source>
        <dbReference type="Proteomes" id="UP000217790"/>
    </source>
</evidence>
<organism evidence="2 3">
    <name type="scientific">Armillaria gallica</name>
    <name type="common">Bulbous honey fungus</name>
    <name type="synonym">Armillaria bulbosa</name>
    <dbReference type="NCBI Taxonomy" id="47427"/>
    <lineage>
        <taxon>Eukaryota</taxon>
        <taxon>Fungi</taxon>
        <taxon>Dikarya</taxon>
        <taxon>Basidiomycota</taxon>
        <taxon>Agaricomycotina</taxon>
        <taxon>Agaricomycetes</taxon>
        <taxon>Agaricomycetidae</taxon>
        <taxon>Agaricales</taxon>
        <taxon>Marasmiineae</taxon>
        <taxon>Physalacriaceae</taxon>
        <taxon>Armillaria</taxon>
    </lineage>
</organism>
<reference evidence="3" key="1">
    <citation type="journal article" date="2017" name="Nat. Ecol. Evol.">
        <title>Genome expansion and lineage-specific genetic innovations in the forest pathogenic fungi Armillaria.</title>
        <authorList>
            <person name="Sipos G."/>
            <person name="Prasanna A.N."/>
            <person name="Walter M.C."/>
            <person name="O'Connor E."/>
            <person name="Balint B."/>
            <person name="Krizsan K."/>
            <person name="Kiss B."/>
            <person name="Hess J."/>
            <person name="Varga T."/>
            <person name="Slot J."/>
            <person name="Riley R."/>
            <person name="Boka B."/>
            <person name="Rigling D."/>
            <person name="Barry K."/>
            <person name="Lee J."/>
            <person name="Mihaltcheva S."/>
            <person name="LaButti K."/>
            <person name="Lipzen A."/>
            <person name="Waldron R."/>
            <person name="Moloney N.M."/>
            <person name="Sperisen C."/>
            <person name="Kredics L."/>
            <person name="Vagvoelgyi C."/>
            <person name="Patrignani A."/>
            <person name="Fitzpatrick D."/>
            <person name="Nagy I."/>
            <person name="Doyle S."/>
            <person name="Anderson J.B."/>
            <person name="Grigoriev I.V."/>
            <person name="Gueldener U."/>
            <person name="Muensterkoetter M."/>
            <person name="Nagy L.G."/>
        </authorList>
    </citation>
    <scope>NUCLEOTIDE SEQUENCE [LARGE SCALE GENOMIC DNA]</scope>
    <source>
        <strain evidence="3">Ar21-2</strain>
    </source>
</reference>
<dbReference type="EMBL" id="KZ293774">
    <property type="protein sequence ID" value="PBK79461.1"/>
    <property type="molecule type" value="Genomic_DNA"/>
</dbReference>
<feature type="region of interest" description="Disordered" evidence="1">
    <location>
        <begin position="38"/>
        <end position="59"/>
    </location>
</feature>
<dbReference type="InParanoid" id="A0A2H3C8Q9"/>
<sequence>MARVPDATRHLSCTLRSIIPSEHWSSCHFRIQSICGRRMPQTPRQDHDGSSHPEHPPSRIKLWLNQLWPHSGTNEGVTRLSGDSQV</sequence>
<evidence type="ECO:0000313" key="2">
    <source>
        <dbReference type="EMBL" id="PBK79461.1"/>
    </source>
</evidence>
<proteinExistence type="predicted"/>
<accession>A0A2H3C8Q9</accession>
<gene>
    <name evidence="2" type="ORF">ARMGADRAFT_134362</name>
</gene>
<dbReference type="Proteomes" id="UP000217790">
    <property type="component" value="Unassembled WGS sequence"/>
</dbReference>